<organism evidence="3 4">
    <name type="scientific">Rotaria magnacalcarata</name>
    <dbReference type="NCBI Taxonomy" id="392030"/>
    <lineage>
        <taxon>Eukaryota</taxon>
        <taxon>Metazoa</taxon>
        <taxon>Spiralia</taxon>
        <taxon>Gnathifera</taxon>
        <taxon>Rotifera</taxon>
        <taxon>Eurotatoria</taxon>
        <taxon>Bdelloidea</taxon>
        <taxon>Philodinida</taxon>
        <taxon>Philodinidae</taxon>
        <taxon>Rotaria</taxon>
    </lineage>
</organism>
<feature type="region of interest" description="Disordered" evidence="1">
    <location>
        <begin position="104"/>
        <end position="170"/>
    </location>
</feature>
<protein>
    <submittedName>
        <fullName evidence="3">Uncharacterized protein</fullName>
    </submittedName>
</protein>
<feature type="compositionally biased region" description="Acidic residues" evidence="1">
    <location>
        <begin position="67"/>
        <end position="79"/>
    </location>
</feature>
<feature type="compositionally biased region" description="Polar residues" evidence="1">
    <location>
        <begin position="108"/>
        <end position="119"/>
    </location>
</feature>
<accession>A0A8S3G580</accession>
<name>A0A8S3G580_9BILA</name>
<sequence>MATPNINKGRCLRYKSDLQKEPLLQPAATVTATEPRHSSLSIWISISLLLLLILYIVYRRRQNKSDDDTEKDEQTEATIDENIPTREQAEYRLSAVPALPTIVEENPITLTPSDSNQNLTPSPSTTTASTAYANTLDDNDSNHISSTFLRQRKNQKADIDDIDDYVQIPP</sequence>
<evidence type="ECO:0000313" key="4">
    <source>
        <dbReference type="Proteomes" id="UP000681967"/>
    </source>
</evidence>
<keyword evidence="2" id="KW-0812">Transmembrane</keyword>
<reference evidence="3" key="1">
    <citation type="submission" date="2021-02" db="EMBL/GenBank/DDBJ databases">
        <authorList>
            <person name="Nowell W R."/>
        </authorList>
    </citation>
    <scope>NUCLEOTIDE SEQUENCE</scope>
</reference>
<feature type="transmembrane region" description="Helical" evidence="2">
    <location>
        <begin position="40"/>
        <end position="58"/>
    </location>
</feature>
<comment type="caution">
    <text evidence="3">The sequence shown here is derived from an EMBL/GenBank/DDBJ whole genome shotgun (WGS) entry which is preliminary data.</text>
</comment>
<evidence type="ECO:0000256" key="1">
    <source>
        <dbReference type="SAM" id="MobiDB-lite"/>
    </source>
</evidence>
<dbReference type="Proteomes" id="UP000681967">
    <property type="component" value="Unassembled WGS sequence"/>
</dbReference>
<keyword evidence="2" id="KW-1133">Transmembrane helix</keyword>
<feature type="compositionally biased region" description="Low complexity" evidence="1">
    <location>
        <begin position="120"/>
        <end position="131"/>
    </location>
</feature>
<dbReference type="AlphaFoldDB" id="A0A8S3G580"/>
<keyword evidence="2" id="KW-0472">Membrane</keyword>
<feature type="non-terminal residue" evidence="3">
    <location>
        <position position="170"/>
    </location>
</feature>
<dbReference type="EMBL" id="CAJOBH010255945">
    <property type="protein sequence ID" value="CAF5147952.1"/>
    <property type="molecule type" value="Genomic_DNA"/>
</dbReference>
<evidence type="ECO:0000313" key="3">
    <source>
        <dbReference type="EMBL" id="CAF5147952.1"/>
    </source>
</evidence>
<feature type="region of interest" description="Disordered" evidence="1">
    <location>
        <begin position="63"/>
        <end position="86"/>
    </location>
</feature>
<gene>
    <name evidence="3" type="ORF">BYL167_LOCUS71634</name>
</gene>
<proteinExistence type="predicted"/>
<evidence type="ECO:0000256" key="2">
    <source>
        <dbReference type="SAM" id="Phobius"/>
    </source>
</evidence>